<dbReference type="GO" id="GO:0003724">
    <property type="term" value="F:RNA helicase activity"/>
    <property type="evidence" value="ECO:0007669"/>
    <property type="project" value="UniProtKB-EC"/>
</dbReference>
<dbReference type="CDD" id="cd18787">
    <property type="entry name" value="SF2_C_DEAD"/>
    <property type="match status" value="1"/>
</dbReference>
<dbReference type="Pfam" id="PF00270">
    <property type="entry name" value="DEAD"/>
    <property type="match status" value="1"/>
</dbReference>
<feature type="region of interest" description="Disordered" evidence="9">
    <location>
        <begin position="282"/>
        <end position="333"/>
    </location>
</feature>
<feature type="domain" description="Helicase ATP-binding" evidence="10">
    <location>
        <begin position="1"/>
        <end position="70"/>
    </location>
</feature>
<keyword evidence="2" id="KW-0547">Nucleotide-binding</keyword>
<dbReference type="Pfam" id="PF00271">
    <property type="entry name" value="Helicase_C"/>
    <property type="match status" value="1"/>
</dbReference>
<keyword evidence="5" id="KW-0067">ATP-binding</keyword>
<dbReference type="SUPFAM" id="SSF52540">
    <property type="entry name" value="P-loop containing nucleoside triphosphate hydrolases"/>
    <property type="match status" value="1"/>
</dbReference>
<dbReference type="InterPro" id="IPR050079">
    <property type="entry name" value="DEAD_box_RNA_helicase"/>
</dbReference>
<evidence type="ECO:0000259" key="10">
    <source>
        <dbReference type="PROSITE" id="PS51192"/>
    </source>
</evidence>
<accession>X6NZC2</accession>
<name>X6NZC2_RETFI</name>
<dbReference type="Proteomes" id="UP000023152">
    <property type="component" value="Unassembled WGS sequence"/>
</dbReference>
<keyword evidence="6" id="KW-0694">RNA-binding</keyword>
<evidence type="ECO:0000256" key="5">
    <source>
        <dbReference type="ARBA" id="ARBA00022840"/>
    </source>
</evidence>
<dbReference type="GO" id="GO:0005524">
    <property type="term" value="F:ATP binding"/>
    <property type="evidence" value="ECO:0007669"/>
    <property type="project" value="UniProtKB-KW"/>
</dbReference>
<dbReference type="AlphaFoldDB" id="X6NZC2"/>
<dbReference type="InterPro" id="IPR014001">
    <property type="entry name" value="Helicase_ATP-bd"/>
</dbReference>
<keyword evidence="3" id="KW-0378">Hydrolase</keyword>
<dbReference type="PANTHER" id="PTHR47959">
    <property type="entry name" value="ATP-DEPENDENT RNA HELICASE RHLE-RELATED"/>
    <property type="match status" value="1"/>
</dbReference>
<feature type="compositionally biased region" description="Basic and acidic residues" evidence="9">
    <location>
        <begin position="282"/>
        <end position="297"/>
    </location>
</feature>
<dbReference type="EMBL" id="ASPP01005387">
    <property type="protein sequence ID" value="ETO30632.1"/>
    <property type="molecule type" value="Genomic_DNA"/>
</dbReference>
<sequence length="333" mass="37984">MYDVHSVQILVLDEADLLFDKDRPHSYADNVELIINKCTNPKIQRALFSATLDSHVMDLTESFLNMPLQVSIGNGMTNCAENVQQQLVYCGDERAHILLYPFFFFKKKKKKKRGKLIAILKEFEIGLKPPVLIFVQSSKRGVELQIALQKHLPQVIVGVIADHMTTQEKNTAVARFRAGELWFLICTDVLARGMDFLNVETVINYDFPQCTTDYIHRVGRTGRADRVGRALTLWCDVDKPLLRGVVEVIIQANQGHNLPQWMKKLKHFKKLSQTEVSVAKKEKTDRGPIRRGGDYVHGKSAIKNKNIQKGKVQKKKSVPPKNTKKFDSFTQKI</sequence>
<dbReference type="GO" id="GO:0016787">
    <property type="term" value="F:hydrolase activity"/>
    <property type="evidence" value="ECO:0007669"/>
    <property type="project" value="UniProtKB-KW"/>
</dbReference>
<protein>
    <recommendedName>
        <fullName evidence="1">RNA helicase</fullName>
        <ecNumber evidence="1">3.6.4.13</ecNumber>
    </recommendedName>
</protein>
<evidence type="ECO:0000256" key="6">
    <source>
        <dbReference type="ARBA" id="ARBA00022884"/>
    </source>
</evidence>
<dbReference type="OrthoDB" id="360161at2759"/>
<comment type="caution">
    <text evidence="12">The sequence shown here is derived from an EMBL/GenBank/DDBJ whole genome shotgun (WGS) entry which is preliminary data.</text>
</comment>
<evidence type="ECO:0000256" key="7">
    <source>
        <dbReference type="ARBA" id="ARBA00024355"/>
    </source>
</evidence>
<proteinExistence type="inferred from homology"/>
<dbReference type="PROSITE" id="PS51192">
    <property type="entry name" value="HELICASE_ATP_BIND_1"/>
    <property type="match status" value="1"/>
</dbReference>
<keyword evidence="13" id="KW-1185">Reference proteome</keyword>
<feature type="compositionally biased region" description="Basic residues" evidence="9">
    <location>
        <begin position="300"/>
        <end position="318"/>
    </location>
</feature>
<dbReference type="InterPro" id="IPR011545">
    <property type="entry name" value="DEAD/DEAH_box_helicase_dom"/>
</dbReference>
<evidence type="ECO:0000256" key="3">
    <source>
        <dbReference type="ARBA" id="ARBA00022801"/>
    </source>
</evidence>
<dbReference type="InterPro" id="IPR001650">
    <property type="entry name" value="Helicase_C-like"/>
</dbReference>
<evidence type="ECO:0000256" key="2">
    <source>
        <dbReference type="ARBA" id="ARBA00022741"/>
    </source>
</evidence>
<dbReference type="InterPro" id="IPR027417">
    <property type="entry name" value="P-loop_NTPase"/>
</dbReference>
<organism evidence="12 13">
    <name type="scientific">Reticulomyxa filosa</name>
    <dbReference type="NCBI Taxonomy" id="46433"/>
    <lineage>
        <taxon>Eukaryota</taxon>
        <taxon>Sar</taxon>
        <taxon>Rhizaria</taxon>
        <taxon>Retaria</taxon>
        <taxon>Foraminifera</taxon>
        <taxon>Monothalamids</taxon>
        <taxon>Reticulomyxidae</taxon>
        <taxon>Reticulomyxa</taxon>
    </lineage>
</organism>
<dbReference type="PANTHER" id="PTHR47959:SF15">
    <property type="entry name" value="RNA HELICASE"/>
    <property type="match status" value="1"/>
</dbReference>
<dbReference type="Gene3D" id="3.40.50.300">
    <property type="entry name" value="P-loop containing nucleotide triphosphate hydrolases"/>
    <property type="match status" value="2"/>
</dbReference>
<evidence type="ECO:0000256" key="8">
    <source>
        <dbReference type="ARBA" id="ARBA00047984"/>
    </source>
</evidence>
<evidence type="ECO:0000256" key="4">
    <source>
        <dbReference type="ARBA" id="ARBA00022806"/>
    </source>
</evidence>
<dbReference type="EC" id="3.6.4.13" evidence="1"/>
<evidence type="ECO:0000256" key="9">
    <source>
        <dbReference type="SAM" id="MobiDB-lite"/>
    </source>
</evidence>
<feature type="domain" description="Helicase C-terminal" evidence="11">
    <location>
        <begin position="115"/>
        <end position="266"/>
    </location>
</feature>
<evidence type="ECO:0000313" key="12">
    <source>
        <dbReference type="EMBL" id="ETO30632.1"/>
    </source>
</evidence>
<comment type="catalytic activity">
    <reaction evidence="8">
        <text>ATP + H2O = ADP + phosphate + H(+)</text>
        <dbReference type="Rhea" id="RHEA:13065"/>
        <dbReference type="ChEBI" id="CHEBI:15377"/>
        <dbReference type="ChEBI" id="CHEBI:15378"/>
        <dbReference type="ChEBI" id="CHEBI:30616"/>
        <dbReference type="ChEBI" id="CHEBI:43474"/>
        <dbReference type="ChEBI" id="CHEBI:456216"/>
        <dbReference type="EC" id="3.6.4.13"/>
    </reaction>
</comment>
<comment type="similarity">
    <text evidence="7">Belongs to the DEAD box helicase family. DDX52/ROK1 subfamily.</text>
</comment>
<dbReference type="OMA" id="KVSSWIM"/>
<dbReference type="PROSITE" id="PS51194">
    <property type="entry name" value="HELICASE_CTER"/>
    <property type="match status" value="1"/>
</dbReference>
<reference evidence="12 13" key="1">
    <citation type="journal article" date="2013" name="Curr. Biol.">
        <title>The Genome of the Foraminiferan Reticulomyxa filosa.</title>
        <authorList>
            <person name="Glockner G."/>
            <person name="Hulsmann N."/>
            <person name="Schleicher M."/>
            <person name="Noegel A.A."/>
            <person name="Eichinger L."/>
            <person name="Gallinger C."/>
            <person name="Pawlowski J."/>
            <person name="Sierra R."/>
            <person name="Euteneuer U."/>
            <person name="Pillet L."/>
            <person name="Moustafa A."/>
            <person name="Platzer M."/>
            <person name="Groth M."/>
            <person name="Szafranski K."/>
            <person name="Schliwa M."/>
        </authorList>
    </citation>
    <scope>NUCLEOTIDE SEQUENCE [LARGE SCALE GENOMIC DNA]</scope>
</reference>
<dbReference type="SMART" id="SM00490">
    <property type="entry name" value="HELICc"/>
    <property type="match status" value="1"/>
</dbReference>
<gene>
    <name evidence="12" type="ORF">RFI_06488</name>
</gene>
<evidence type="ECO:0000313" key="13">
    <source>
        <dbReference type="Proteomes" id="UP000023152"/>
    </source>
</evidence>
<evidence type="ECO:0000259" key="11">
    <source>
        <dbReference type="PROSITE" id="PS51194"/>
    </source>
</evidence>
<evidence type="ECO:0000256" key="1">
    <source>
        <dbReference type="ARBA" id="ARBA00012552"/>
    </source>
</evidence>
<keyword evidence="4" id="KW-0347">Helicase</keyword>
<dbReference type="GO" id="GO:0005829">
    <property type="term" value="C:cytosol"/>
    <property type="evidence" value="ECO:0007669"/>
    <property type="project" value="TreeGrafter"/>
</dbReference>
<dbReference type="GO" id="GO:0003723">
    <property type="term" value="F:RNA binding"/>
    <property type="evidence" value="ECO:0007669"/>
    <property type="project" value="UniProtKB-KW"/>
</dbReference>